<keyword evidence="6" id="KW-1015">Disulfide bond</keyword>
<dbReference type="Pfam" id="PF02298">
    <property type="entry name" value="Cu_bind_like"/>
    <property type="match status" value="1"/>
</dbReference>
<comment type="caution">
    <text evidence="13">The sequence shown here is derived from an EMBL/GenBank/DDBJ whole genome shotgun (WGS) entry which is preliminary data.</text>
</comment>
<evidence type="ECO:0000256" key="5">
    <source>
        <dbReference type="ARBA" id="ARBA00023136"/>
    </source>
</evidence>
<dbReference type="InterPro" id="IPR000571">
    <property type="entry name" value="Znf_CCCH"/>
</dbReference>
<keyword evidence="14" id="KW-1185">Reference proteome</keyword>
<dbReference type="AlphaFoldDB" id="A0A835JFL5"/>
<keyword evidence="8" id="KW-0449">Lipoprotein</keyword>
<dbReference type="Gene3D" id="2.60.40.420">
    <property type="entry name" value="Cupredoxins - blue copper proteins"/>
    <property type="match status" value="1"/>
</dbReference>
<accession>A0A835JFL5</accession>
<evidence type="ECO:0000256" key="1">
    <source>
        <dbReference type="ARBA" id="ARBA00004609"/>
    </source>
</evidence>
<gene>
    <name evidence="13" type="ORF">SADUNF_Sadunf16G0216300</name>
</gene>
<keyword evidence="4" id="KW-0732">Signal</keyword>
<evidence type="ECO:0000256" key="4">
    <source>
        <dbReference type="ARBA" id="ARBA00022729"/>
    </source>
</evidence>
<feature type="domain" description="C3H1-type" evidence="11">
    <location>
        <begin position="199"/>
        <end position="227"/>
    </location>
</feature>
<dbReference type="EMBL" id="JADGMS010000016">
    <property type="protein sequence ID" value="KAF9666310.1"/>
    <property type="molecule type" value="Genomic_DNA"/>
</dbReference>
<keyword evidence="10" id="KW-0479">Metal-binding</keyword>
<keyword evidence="10" id="KW-0863">Zinc-finger</keyword>
<protein>
    <recommendedName>
        <fullName evidence="15">Phytocyanin domain-containing protein</fullName>
    </recommendedName>
</protein>
<evidence type="ECO:0000259" key="12">
    <source>
        <dbReference type="PROSITE" id="PS51485"/>
    </source>
</evidence>
<proteinExistence type="inferred from homology"/>
<evidence type="ECO:0000259" key="11">
    <source>
        <dbReference type="PROSITE" id="PS50103"/>
    </source>
</evidence>
<comment type="similarity">
    <text evidence="9">Belongs to the early nodulin-like (ENODL) family.</text>
</comment>
<dbReference type="Pfam" id="PF00642">
    <property type="entry name" value="zf-CCCH"/>
    <property type="match status" value="1"/>
</dbReference>
<dbReference type="InterPro" id="IPR003245">
    <property type="entry name" value="Phytocyanin_dom"/>
</dbReference>
<dbReference type="PANTHER" id="PTHR33021:SF49">
    <property type="entry name" value="EARLY NODULIN-LIKE PROTEIN 21"/>
    <property type="match status" value="1"/>
</dbReference>
<dbReference type="GO" id="GO:0005886">
    <property type="term" value="C:plasma membrane"/>
    <property type="evidence" value="ECO:0007669"/>
    <property type="project" value="UniProtKB-SubCell"/>
</dbReference>
<dbReference type="InterPro" id="IPR039391">
    <property type="entry name" value="Phytocyanin-like"/>
</dbReference>
<reference evidence="13 14" key="1">
    <citation type="submission" date="2020-10" db="EMBL/GenBank/DDBJ databases">
        <title>Plant Genome Project.</title>
        <authorList>
            <person name="Zhang R.-G."/>
        </authorList>
    </citation>
    <scope>NUCLEOTIDE SEQUENCE [LARGE SCALE GENOMIC DNA]</scope>
    <source>
        <strain evidence="13">FAFU-HL-1</strain>
        <tissue evidence="13">Leaf</tissue>
    </source>
</reference>
<comment type="subcellular location">
    <subcellularLocation>
        <location evidence="1">Cell membrane</location>
        <topology evidence="1">Lipid-anchor</topology>
        <topology evidence="1">GPI-anchor</topology>
    </subcellularLocation>
</comment>
<dbReference type="GO" id="GO:0008270">
    <property type="term" value="F:zinc ion binding"/>
    <property type="evidence" value="ECO:0007669"/>
    <property type="project" value="UniProtKB-KW"/>
</dbReference>
<evidence type="ECO:0000313" key="14">
    <source>
        <dbReference type="Proteomes" id="UP000657918"/>
    </source>
</evidence>
<dbReference type="InterPro" id="IPR008972">
    <property type="entry name" value="Cupredoxin"/>
</dbReference>
<evidence type="ECO:0000256" key="10">
    <source>
        <dbReference type="PROSITE-ProRule" id="PRU00723"/>
    </source>
</evidence>
<dbReference type="PROSITE" id="PS50103">
    <property type="entry name" value="ZF_C3H1"/>
    <property type="match status" value="1"/>
</dbReference>
<sequence>MFIYFPVVSVHIKIAAMISSTMQMSLFLMTILSSLQFLSVSSFEYQIGGNEGWVVPPANDTRIYNDWASENRFQVGDTVRFRYRKDSVMEVSVEDYKKCNSSHPNFFSNTGNDVYHLNRSGSFYFMSGVSGHCEKGQRMIVKVVSSDQETASGGEKSAAASPSALVLSFGVFKAVLTQLAGKRVMIIMVILQKMVQKFSTSAEDCNFYLTTGKCKFGLDCKFNRSLRNPYQYYLTTEGCKSGKSCHHSMERSEKSLLKLNPCNVLVHLDLQDNSSVYGTDIRYRVQD</sequence>
<name>A0A835JFL5_9ROSI</name>
<dbReference type="SUPFAM" id="SSF49503">
    <property type="entry name" value="Cupredoxins"/>
    <property type="match status" value="1"/>
</dbReference>
<feature type="domain" description="Phytocyanin" evidence="12">
    <location>
        <begin position="43"/>
        <end position="145"/>
    </location>
</feature>
<keyword evidence="3" id="KW-0336">GPI-anchor</keyword>
<keyword evidence="10" id="KW-0862">Zinc</keyword>
<organism evidence="13 14">
    <name type="scientific">Salix dunnii</name>
    <dbReference type="NCBI Taxonomy" id="1413687"/>
    <lineage>
        <taxon>Eukaryota</taxon>
        <taxon>Viridiplantae</taxon>
        <taxon>Streptophyta</taxon>
        <taxon>Embryophyta</taxon>
        <taxon>Tracheophyta</taxon>
        <taxon>Spermatophyta</taxon>
        <taxon>Magnoliopsida</taxon>
        <taxon>eudicotyledons</taxon>
        <taxon>Gunneridae</taxon>
        <taxon>Pentapetalae</taxon>
        <taxon>rosids</taxon>
        <taxon>fabids</taxon>
        <taxon>Malpighiales</taxon>
        <taxon>Salicaceae</taxon>
        <taxon>Saliceae</taxon>
        <taxon>Salix</taxon>
    </lineage>
</organism>
<evidence type="ECO:0000256" key="6">
    <source>
        <dbReference type="ARBA" id="ARBA00023157"/>
    </source>
</evidence>
<dbReference type="GO" id="GO:0009055">
    <property type="term" value="F:electron transfer activity"/>
    <property type="evidence" value="ECO:0007669"/>
    <property type="project" value="InterPro"/>
</dbReference>
<dbReference type="OrthoDB" id="959565at2759"/>
<dbReference type="Gene3D" id="4.10.1000.10">
    <property type="entry name" value="Zinc finger, CCCH-type"/>
    <property type="match status" value="1"/>
</dbReference>
<dbReference type="Proteomes" id="UP000657918">
    <property type="component" value="Chromosome 16"/>
</dbReference>
<keyword evidence="7" id="KW-0325">Glycoprotein</keyword>
<feature type="zinc finger region" description="C3H1-type" evidence="10">
    <location>
        <begin position="199"/>
        <end position="227"/>
    </location>
</feature>
<dbReference type="PANTHER" id="PTHR33021">
    <property type="entry name" value="BLUE COPPER PROTEIN"/>
    <property type="match status" value="1"/>
</dbReference>
<keyword evidence="2" id="KW-1003">Cell membrane</keyword>
<evidence type="ECO:0000256" key="3">
    <source>
        <dbReference type="ARBA" id="ARBA00022622"/>
    </source>
</evidence>
<evidence type="ECO:0000256" key="8">
    <source>
        <dbReference type="ARBA" id="ARBA00023288"/>
    </source>
</evidence>
<dbReference type="CDD" id="cd11019">
    <property type="entry name" value="OsENODL1_like"/>
    <property type="match status" value="1"/>
</dbReference>
<dbReference type="GO" id="GO:0098552">
    <property type="term" value="C:side of membrane"/>
    <property type="evidence" value="ECO:0007669"/>
    <property type="project" value="UniProtKB-KW"/>
</dbReference>
<evidence type="ECO:0000313" key="13">
    <source>
        <dbReference type="EMBL" id="KAF9666310.1"/>
    </source>
</evidence>
<evidence type="ECO:0000256" key="2">
    <source>
        <dbReference type="ARBA" id="ARBA00022475"/>
    </source>
</evidence>
<evidence type="ECO:0000256" key="7">
    <source>
        <dbReference type="ARBA" id="ARBA00023180"/>
    </source>
</evidence>
<dbReference type="PROSITE" id="PS51485">
    <property type="entry name" value="PHYTOCYANIN"/>
    <property type="match status" value="1"/>
</dbReference>
<evidence type="ECO:0008006" key="15">
    <source>
        <dbReference type="Google" id="ProtNLM"/>
    </source>
</evidence>
<evidence type="ECO:0000256" key="9">
    <source>
        <dbReference type="ARBA" id="ARBA00035011"/>
    </source>
</evidence>
<keyword evidence="5" id="KW-0472">Membrane</keyword>
<dbReference type="InterPro" id="IPR041846">
    <property type="entry name" value="ENL_dom"/>
</dbReference>
<dbReference type="FunFam" id="2.60.40.420:FF:000010">
    <property type="entry name" value="Early nodulin-like protein 1"/>
    <property type="match status" value="1"/>
</dbReference>